<proteinExistence type="predicted"/>
<keyword evidence="1" id="KW-1185">Reference proteome</keyword>
<evidence type="ECO:0000313" key="2">
    <source>
        <dbReference type="WBParaSite" id="Gr19_v10_g13327.t1"/>
    </source>
</evidence>
<dbReference type="Pfam" id="PF24917">
    <property type="entry name" value="BLTP3A_B"/>
    <property type="match status" value="2"/>
</dbReference>
<dbReference type="InterPro" id="IPR026728">
    <property type="entry name" value="BLTP3A/B"/>
</dbReference>
<dbReference type="WBParaSite" id="Gr19_v10_g13327.t1">
    <property type="protein sequence ID" value="Gr19_v10_g13327.t1"/>
    <property type="gene ID" value="Gr19_v10_g13327"/>
</dbReference>
<dbReference type="Proteomes" id="UP000887572">
    <property type="component" value="Unplaced"/>
</dbReference>
<dbReference type="AlphaFoldDB" id="A0A914H287"/>
<name>A0A914H287_GLORO</name>
<reference evidence="2" key="1">
    <citation type="submission" date="2022-11" db="UniProtKB">
        <authorList>
            <consortium name="WormBaseParasite"/>
        </authorList>
    </citation>
    <scope>IDENTIFICATION</scope>
</reference>
<dbReference type="PANTHER" id="PTHR22774">
    <property type="entry name" value="CHOREIN N-TERMINAL DOMAIN-CONTAINING PROTEIN"/>
    <property type="match status" value="1"/>
</dbReference>
<sequence>MASILKNQIIKHLSAFARNLKPEQITMEVLRGKGQLRDLELNEEVLTEKLELPPWLKIVSARCDRVSINIPSWRKLKSAPIKLFVDELRVSVRLVSSAVNYNSQPKSASSQSKTYNLADRVIETLSLYVQSVEVFFESDSAADFGFGGSITLYSLALESIRPNWNEEKDVDINSTRIHDKTIRQVLFFKQLSWRLLKIEASAHSKYGADEQREPLKSKTNSPLRLLTVDGKCRISIKKNSQNCTLLAGKIELILKEIHWLATMLHLRMAIDFYKHILDLANCQKREDSKLFGQQQNPFMDASTCMPTATAVPCAAFRQLDIPQSSHHLSISKVDLLLLDDSESDMLPSDWKLEKGAMQAFLHRLRIDFYPENRVFDPTGDIAHRHHWTHYQSPNSFTDLARLSLDQHFRVISTKLDANKRERFARVWPQLVSQNVVIRLDNIVLQQVTDQKTKKDALRDMFSMDKKSKDRMPHSMSFLHLELSSYAFPASNAFTVPPDSVHLVMAPLELSPDAKSIRWLVYALESIVNAIDAPQISANSPVCVEQRTQIRIELFMPKIVLTPSSTDCLSSQQNDHRLPKRDRLDDKHFHFVDWAERNTVEAKLADELRRKSSKFLPKCNDNADFILEHSKRNEWILSIPSLWINCDFGPNTWELPFLTDLNIFGSIVLDGADPNRPGNCILLTQLLNDVSTLMDQINSDRAFFRKRLVNLPSDVPLAIYCQCQKIHLRLILPSGPAPSPYDLKWSCANDGVSPSNTSISCSDLPVDESASNSVQFLPCRRDGTMSMSKEEDSNSPHLNNCRQQLQLFEANERQTAEIVGGFSVQGGLKAVESMSELSNVSVTDKLPLADVRPSRRIQFGALNLPDLTGAQTPSDLESNLDETLSIGTTNSAEHFLIDGLNITEDDAFGMVVGEEVVEAEEAMESVQDIAMLRRKEKALGRQVNVFDVLVEDMNIYVGVADGRTSALGFASNVHFGERLGKNSGDVYDERGASFETAPTVPSLETDDGTEAGQSMVEGKLKLEIKSEQKQTSIKVDVNGVDICVSDEVVSQLAPFIENPTEDEHPPALELSLQKCRIEVKDPKKKFPIRIRLGELTIEDGPSNSK</sequence>
<accession>A0A914H287</accession>
<organism evidence="1 2">
    <name type="scientific">Globodera rostochiensis</name>
    <name type="common">Golden nematode worm</name>
    <name type="synonym">Heterodera rostochiensis</name>
    <dbReference type="NCBI Taxonomy" id="31243"/>
    <lineage>
        <taxon>Eukaryota</taxon>
        <taxon>Metazoa</taxon>
        <taxon>Ecdysozoa</taxon>
        <taxon>Nematoda</taxon>
        <taxon>Chromadorea</taxon>
        <taxon>Rhabditida</taxon>
        <taxon>Tylenchina</taxon>
        <taxon>Tylenchomorpha</taxon>
        <taxon>Tylenchoidea</taxon>
        <taxon>Heteroderidae</taxon>
        <taxon>Heteroderinae</taxon>
        <taxon>Globodera</taxon>
    </lineage>
</organism>
<protein>
    <submittedName>
        <fullName evidence="2">Chorein N-terminal domain-containing protein</fullName>
    </submittedName>
</protein>
<evidence type="ECO:0000313" key="1">
    <source>
        <dbReference type="Proteomes" id="UP000887572"/>
    </source>
</evidence>
<dbReference type="PANTHER" id="PTHR22774:SF11">
    <property type="entry name" value="CHOREIN N-TERMINAL DOMAIN-CONTAINING PROTEIN"/>
    <property type="match status" value="1"/>
</dbReference>